<keyword evidence="2" id="KW-0677">Repeat</keyword>
<gene>
    <name evidence="6" type="ORF">NMOB1V02_LOCUS9431</name>
</gene>
<evidence type="ECO:0000256" key="4">
    <source>
        <dbReference type="ARBA" id="ARBA00022842"/>
    </source>
</evidence>
<dbReference type="InterPro" id="IPR002048">
    <property type="entry name" value="EF_hand_dom"/>
</dbReference>
<dbReference type="SMART" id="SM00054">
    <property type="entry name" value="EFh"/>
    <property type="match status" value="3"/>
</dbReference>
<dbReference type="OrthoDB" id="114727at2759"/>
<dbReference type="PROSITE" id="PS50222">
    <property type="entry name" value="EF_HAND_2"/>
    <property type="match status" value="3"/>
</dbReference>
<protein>
    <recommendedName>
        <fullName evidence="5">EF-hand domain-containing protein</fullName>
    </recommendedName>
</protein>
<dbReference type="EMBL" id="OA885221">
    <property type="protein sequence ID" value="CAD7281795.1"/>
    <property type="molecule type" value="Genomic_DNA"/>
</dbReference>
<dbReference type="Gene3D" id="1.10.238.10">
    <property type="entry name" value="EF-hand"/>
    <property type="match status" value="2"/>
</dbReference>
<keyword evidence="3" id="KW-0106">Calcium</keyword>
<name>A0A7R9GGK8_9CRUS</name>
<dbReference type="PANTHER" id="PTHR45791:SF6">
    <property type="entry name" value="CALCIUM AND INTEGRIN BINDING FAMILY MEMBER 2"/>
    <property type="match status" value="1"/>
</dbReference>
<keyword evidence="7" id="KW-1185">Reference proteome</keyword>
<evidence type="ECO:0000313" key="6">
    <source>
        <dbReference type="EMBL" id="CAD7281795.1"/>
    </source>
</evidence>
<dbReference type="EMBL" id="CAJPEX010003184">
    <property type="protein sequence ID" value="CAG0921947.1"/>
    <property type="molecule type" value="Genomic_DNA"/>
</dbReference>
<feature type="domain" description="EF-hand" evidence="5">
    <location>
        <begin position="146"/>
        <end position="181"/>
    </location>
</feature>
<dbReference type="AlphaFoldDB" id="A0A7R9GGK8"/>
<dbReference type="PROSITE" id="PS00018">
    <property type="entry name" value="EF_HAND_1"/>
    <property type="match status" value="2"/>
</dbReference>
<sequence length="189" mass="21715">MGNRKSVFTPEQLEEYQDATFFTRKDILRAQKRFRELSPISVPSIMTGSEAQTITVPLDVMETLPELKENPFRKRLCQVFSKNNSGALTFDDFLDMMSVLSEASPRQIRVAYAFRIFDYNDDGYLGWSDLEQAANELTSGGLDKDEVHVIVGKIMEEGDIDDDGKLSFIEFQHIIERTPDFMTNFHVRI</sequence>
<dbReference type="Pfam" id="PF13499">
    <property type="entry name" value="EF-hand_7"/>
    <property type="match status" value="1"/>
</dbReference>
<dbReference type="InterPro" id="IPR018247">
    <property type="entry name" value="EF_Hand_1_Ca_BS"/>
</dbReference>
<dbReference type="CDD" id="cd00051">
    <property type="entry name" value="EFh"/>
    <property type="match status" value="1"/>
</dbReference>
<proteinExistence type="predicted"/>
<evidence type="ECO:0000259" key="5">
    <source>
        <dbReference type="PROSITE" id="PS50222"/>
    </source>
</evidence>
<dbReference type="InterPro" id="IPR051433">
    <property type="entry name" value="CIBP"/>
</dbReference>
<keyword evidence="4" id="KW-0460">Magnesium</keyword>
<dbReference type="PANTHER" id="PTHR45791">
    <property type="entry name" value="CALCIUM AND INTEGRIN BINDING FAMILY MEMBER 2"/>
    <property type="match status" value="1"/>
</dbReference>
<keyword evidence="1" id="KW-0479">Metal-binding</keyword>
<dbReference type="Proteomes" id="UP000678499">
    <property type="component" value="Unassembled WGS sequence"/>
</dbReference>
<accession>A0A7R9GGK8</accession>
<evidence type="ECO:0000313" key="7">
    <source>
        <dbReference type="Proteomes" id="UP000678499"/>
    </source>
</evidence>
<feature type="domain" description="EF-hand" evidence="5">
    <location>
        <begin position="105"/>
        <end position="140"/>
    </location>
</feature>
<feature type="domain" description="EF-hand" evidence="5">
    <location>
        <begin position="68"/>
        <end position="103"/>
    </location>
</feature>
<dbReference type="GO" id="GO:0055074">
    <property type="term" value="P:calcium ion homeostasis"/>
    <property type="evidence" value="ECO:0007669"/>
    <property type="project" value="TreeGrafter"/>
</dbReference>
<dbReference type="GO" id="GO:0000287">
    <property type="term" value="F:magnesium ion binding"/>
    <property type="evidence" value="ECO:0007669"/>
    <property type="project" value="TreeGrafter"/>
</dbReference>
<dbReference type="GO" id="GO:0005509">
    <property type="term" value="F:calcium ion binding"/>
    <property type="evidence" value="ECO:0007669"/>
    <property type="project" value="InterPro"/>
</dbReference>
<evidence type="ECO:0000256" key="2">
    <source>
        <dbReference type="ARBA" id="ARBA00022737"/>
    </source>
</evidence>
<dbReference type="InterPro" id="IPR011992">
    <property type="entry name" value="EF-hand-dom_pair"/>
</dbReference>
<evidence type="ECO:0000256" key="1">
    <source>
        <dbReference type="ARBA" id="ARBA00022723"/>
    </source>
</evidence>
<reference evidence="6" key="1">
    <citation type="submission" date="2020-11" db="EMBL/GenBank/DDBJ databases">
        <authorList>
            <person name="Tran Van P."/>
        </authorList>
    </citation>
    <scope>NUCLEOTIDE SEQUENCE</scope>
</reference>
<dbReference type="SUPFAM" id="SSF47473">
    <property type="entry name" value="EF-hand"/>
    <property type="match status" value="1"/>
</dbReference>
<organism evidence="6">
    <name type="scientific">Notodromas monacha</name>
    <dbReference type="NCBI Taxonomy" id="399045"/>
    <lineage>
        <taxon>Eukaryota</taxon>
        <taxon>Metazoa</taxon>
        <taxon>Ecdysozoa</taxon>
        <taxon>Arthropoda</taxon>
        <taxon>Crustacea</taxon>
        <taxon>Oligostraca</taxon>
        <taxon>Ostracoda</taxon>
        <taxon>Podocopa</taxon>
        <taxon>Podocopida</taxon>
        <taxon>Cypridocopina</taxon>
        <taxon>Cypridoidea</taxon>
        <taxon>Cyprididae</taxon>
        <taxon>Notodromas</taxon>
    </lineage>
</organism>
<evidence type="ECO:0000256" key="3">
    <source>
        <dbReference type="ARBA" id="ARBA00022837"/>
    </source>
</evidence>
<dbReference type="FunFam" id="1.10.238.10:FF:000079">
    <property type="entry name" value="Calcium and integrin-binding family member 2"/>
    <property type="match status" value="1"/>
</dbReference>